<dbReference type="OrthoDB" id="8196581at2759"/>
<name>A0A821X263_9NEOP</name>
<dbReference type="Gene3D" id="3.30.40.10">
    <property type="entry name" value="Zinc/RING finger domain, C3HC4 (zinc finger)"/>
    <property type="match status" value="1"/>
</dbReference>
<dbReference type="Proteomes" id="UP000663880">
    <property type="component" value="Unassembled WGS sequence"/>
</dbReference>
<dbReference type="InterPro" id="IPR013083">
    <property type="entry name" value="Znf_RING/FYVE/PHD"/>
</dbReference>
<proteinExistence type="predicted"/>
<evidence type="ECO:0000256" key="2">
    <source>
        <dbReference type="ARBA" id="ARBA00022771"/>
    </source>
</evidence>
<evidence type="ECO:0000256" key="3">
    <source>
        <dbReference type="ARBA" id="ARBA00022833"/>
    </source>
</evidence>
<feature type="domain" description="PHD-type" evidence="4">
    <location>
        <begin position="7"/>
        <end position="48"/>
    </location>
</feature>
<keyword evidence="2" id="KW-0863">Zinc-finger</keyword>
<dbReference type="EMBL" id="CAJOBZ010000063">
    <property type="protein sequence ID" value="CAF4934839.1"/>
    <property type="molecule type" value="Genomic_DNA"/>
</dbReference>
<comment type="caution">
    <text evidence="5">The sequence shown here is derived from an EMBL/GenBank/DDBJ whole genome shotgun (WGS) entry which is preliminary data.</text>
</comment>
<sequence length="135" mass="14725">MASSQQCAGCLNALLGETHLSCSRCEVKFHLNCLNMSLADYESDSSWLGNVIKCPTDEQDIHYCSRVANLDSKSNCPCSFLAKFGSPRLCDEVLAASIKFNKDDQLNSATGIDGITKSAAYVVEHVTLVAYFPFD</sequence>
<reference evidence="5" key="1">
    <citation type="submission" date="2021-02" db="EMBL/GenBank/DDBJ databases">
        <authorList>
            <person name="Steward A R."/>
        </authorList>
    </citation>
    <scope>NUCLEOTIDE SEQUENCE</scope>
</reference>
<organism evidence="5 6">
    <name type="scientific">Pieris macdunnoughi</name>
    <dbReference type="NCBI Taxonomy" id="345717"/>
    <lineage>
        <taxon>Eukaryota</taxon>
        <taxon>Metazoa</taxon>
        <taxon>Ecdysozoa</taxon>
        <taxon>Arthropoda</taxon>
        <taxon>Hexapoda</taxon>
        <taxon>Insecta</taxon>
        <taxon>Pterygota</taxon>
        <taxon>Neoptera</taxon>
        <taxon>Endopterygota</taxon>
        <taxon>Lepidoptera</taxon>
        <taxon>Glossata</taxon>
        <taxon>Ditrysia</taxon>
        <taxon>Papilionoidea</taxon>
        <taxon>Pieridae</taxon>
        <taxon>Pierinae</taxon>
        <taxon>Pieris</taxon>
    </lineage>
</organism>
<dbReference type="Pfam" id="PF00628">
    <property type="entry name" value="PHD"/>
    <property type="match status" value="1"/>
</dbReference>
<protein>
    <recommendedName>
        <fullName evidence="4">PHD-type domain-containing protein</fullName>
    </recommendedName>
</protein>
<evidence type="ECO:0000259" key="4">
    <source>
        <dbReference type="Pfam" id="PF00628"/>
    </source>
</evidence>
<dbReference type="InterPro" id="IPR019787">
    <property type="entry name" value="Znf_PHD-finger"/>
</dbReference>
<dbReference type="GO" id="GO:0008270">
    <property type="term" value="F:zinc ion binding"/>
    <property type="evidence" value="ECO:0007669"/>
    <property type="project" value="UniProtKB-KW"/>
</dbReference>
<evidence type="ECO:0000313" key="5">
    <source>
        <dbReference type="EMBL" id="CAF4934839.1"/>
    </source>
</evidence>
<dbReference type="AlphaFoldDB" id="A0A821X263"/>
<dbReference type="InterPro" id="IPR011011">
    <property type="entry name" value="Znf_FYVE_PHD"/>
</dbReference>
<evidence type="ECO:0000256" key="1">
    <source>
        <dbReference type="ARBA" id="ARBA00022723"/>
    </source>
</evidence>
<dbReference type="SUPFAM" id="SSF57903">
    <property type="entry name" value="FYVE/PHD zinc finger"/>
    <property type="match status" value="1"/>
</dbReference>
<accession>A0A821X263</accession>
<gene>
    <name evidence="5" type="ORF">PMACD_LOCUS14179</name>
</gene>
<keyword evidence="6" id="KW-1185">Reference proteome</keyword>
<evidence type="ECO:0000313" key="6">
    <source>
        <dbReference type="Proteomes" id="UP000663880"/>
    </source>
</evidence>
<keyword evidence="3" id="KW-0862">Zinc</keyword>
<keyword evidence="1" id="KW-0479">Metal-binding</keyword>